<feature type="compositionally biased region" description="Basic and acidic residues" evidence="1">
    <location>
        <begin position="58"/>
        <end position="76"/>
    </location>
</feature>
<dbReference type="EMBL" id="OOIP01000032">
    <property type="protein sequence ID" value="SPO41829.1"/>
    <property type="molecule type" value="Genomic_DNA"/>
</dbReference>
<organism evidence="2 3">
    <name type="scientific">Pseudozyma flocculosa</name>
    <dbReference type="NCBI Taxonomy" id="84751"/>
    <lineage>
        <taxon>Eukaryota</taxon>
        <taxon>Fungi</taxon>
        <taxon>Dikarya</taxon>
        <taxon>Basidiomycota</taxon>
        <taxon>Ustilaginomycotina</taxon>
        <taxon>Ustilaginomycetes</taxon>
        <taxon>Ustilaginales</taxon>
        <taxon>Ustilaginaceae</taxon>
        <taxon>Pseudozyma</taxon>
    </lineage>
</organism>
<proteinExistence type="predicted"/>
<feature type="compositionally biased region" description="Basic and acidic residues" evidence="1">
    <location>
        <begin position="34"/>
        <end position="48"/>
    </location>
</feature>
<protein>
    <submittedName>
        <fullName evidence="2">Uncharacterized protein</fullName>
    </submittedName>
</protein>
<evidence type="ECO:0000313" key="2">
    <source>
        <dbReference type="EMBL" id="SPO41829.1"/>
    </source>
</evidence>
<reference evidence="2 3" key="1">
    <citation type="submission" date="2018-03" db="EMBL/GenBank/DDBJ databases">
        <authorList>
            <person name="Guldener U."/>
        </authorList>
    </citation>
    <scope>NUCLEOTIDE SEQUENCE [LARGE SCALE GENOMIC DNA]</scope>
    <source>
        <strain evidence="2 3">DAOM196992</strain>
    </source>
</reference>
<evidence type="ECO:0000313" key="3">
    <source>
        <dbReference type="Proteomes" id="UP000323386"/>
    </source>
</evidence>
<accession>A0A5C3FEN0</accession>
<feature type="region of interest" description="Disordered" evidence="1">
    <location>
        <begin position="1"/>
        <end position="76"/>
    </location>
</feature>
<dbReference type="OrthoDB" id="2550266at2759"/>
<evidence type="ECO:0000256" key="1">
    <source>
        <dbReference type="SAM" id="MobiDB-lite"/>
    </source>
</evidence>
<name>A0A5C3FEN0_9BASI</name>
<dbReference type="Proteomes" id="UP000323386">
    <property type="component" value="Unassembled WGS sequence"/>
</dbReference>
<sequence length="76" mass="7615">MSGGTQSPPLQGKANDPMGQAAPGKDAQSAIPDSEQRGEIFGKGESKDPQGGQAGGAKLDEAIDSAKHASKAVPEK</sequence>
<gene>
    <name evidence="2" type="ORF">PSFLO_07311</name>
</gene>
<dbReference type="AlphaFoldDB" id="A0A5C3FEN0"/>
<keyword evidence="3" id="KW-1185">Reference proteome</keyword>